<dbReference type="EMBL" id="VLJT01000015">
    <property type="protein sequence ID" value="TWH17747.1"/>
    <property type="molecule type" value="Genomic_DNA"/>
</dbReference>
<dbReference type="Proteomes" id="UP000317573">
    <property type="component" value="Unassembled WGS sequence"/>
</dbReference>
<dbReference type="InterPro" id="IPR050268">
    <property type="entry name" value="NADH-dep_flavin_reductase"/>
</dbReference>
<keyword evidence="2" id="KW-0560">Oxidoreductase</keyword>
<dbReference type="SMART" id="SM00903">
    <property type="entry name" value="Flavin_Reduct"/>
    <property type="match status" value="1"/>
</dbReference>
<evidence type="ECO:0000256" key="1">
    <source>
        <dbReference type="ARBA" id="ARBA00008898"/>
    </source>
</evidence>
<dbReference type="GO" id="GO:0010181">
    <property type="term" value="F:FMN binding"/>
    <property type="evidence" value="ECO:0007669"/>
    <property type="project" value="InterPro"/>
</dbReference>
<organism evidence="4 5">
    <name type="scientific">Rhodococcus rhodochrous J45</name>
    <dbReference type="NCBI Taxonomy" id="935266"/>
    <lineage>
        <taxon>Bacteria</taxon>
        <taxon>Bacillati</taxon>
        <taxon>Actinomycetota</taxon>
        <taxon>Actinomycetes</taxon>
        <taxon>Mycobacteriales</taxon>
        <taxon>Nocardiaceae</taxon>
        <taxon>Rhodococcus</taxon>
    </lineage>
</organism>
<evidence type="ECO:0000313" key="4">
    <source>
        <dbReference type="EMBL" id="TWH17747.1"/>
    </source>
</evidence>
<protein>
    <submittedName>
        <fullName evidence="4">Flavin reductase (DIM6/NTAB) family NADH-FMN oxidoreductase RutF</fullName>
    </submittedName>
</protein>
<dbReference type="Pfam" id="PF01613">
    <property type="entry name" value="Flavin_Reduct"/>
    <property type="match status" value="1"/>
</dbReference>
<dbReference type="AlphaFoldDB" id="A0A562E7G4"/>
<gene>
    <name evidence="4" type="ORF">L618_001800000380</name>
</gene>
<dbReference type="InterPro" id="IPR029016">
    <property type="entry name" value="GAF-like_dom_sf"/>
</dbReference>
<dbReference type="RefSeq" id="WP_145691593.1">
    <property type="nucleotide sequence ID" value="NZ_VLJT01000015.1"/>
</dbReference>
<dbReference type="GO" id="GO:0042602">
    <property type="term" value="F:riboflavin reductase (NADPH) activity"/>
    <property type="evidence" value="ECO:0007669"/>
    <property type="project" value="TreeGrafter"/>
</dbReference>
<dbReference type="Gene3D" id="2.30.110.10">
    <property type="entry name" value="Electron Transport, Fmn-binding Protein, Chain A"/>
    <property type="match status" value="1"/>
</dbReference>
<dbReference type="PANTHER" id="PTHR30466:SF11">
    <property type="entry name" value="FLAVIN-DEPENDENT MONOOXYGENASE, REDUCTASE SUBUNIT HSAB"/>
    <property type="match status" value="1"/>
</dbReference>
<accession>A0A562E7G4</accession>
<sequence length="392" mass="42383">MQLHGTIDPARFRQTLGHYPTGVAVITAIDADGQPVGMVVGSFTSVSLDPPIVAYLPTRESRTYARLRTSSHFCVNVLASDQRELCGRFAARGDDKFAGVEWTPAPSGSPILDGAVTWIDCEVADELEGGDHFIVMGRVQDLDVARPTLPLLFFQGGYGRFSLPTSVAPADPELIRGVRMAEAARDGLEALAAGVGADCGVLARVGDEAVFVMTENHSGDPDAVEIGQRIPLIPPLGTVFHSQASDDEVQQWLGRAGRNDDTTAFVSNLEKVRERGYSMSLMPETELARVSVMNDYSGCDVLPEHDRRMKQMISGTASLYEPDIEPDGTYDLHSVVVPVPDPKGRTRIALRLSRLPRAASGDQVLRWIDDLRSVAADTAEALAARTPSTKEK</sequence>
<dbReference type="InterPro" id="IPR012349">
    <property type="entry name" value="Split_barrel_FMN-bd"/>
</dbReference>
<dbReference type="Gene3D" id="3.30.450.40">
    <property type="match status" value="1"/>
</dbReference>
<dbReference type="PANTHER" id="PTHR30466">
    <property type="entry name" value="FLAVIN REDUCTASE"/>
    <property type="match status" value="1"/>
</dbReference>
<reference evidence="4 5" key="1">
    <citation type="submission" date="2019-07" db="EMBL/GenBank/DDBJ databases">
        <title>Genome sequencing of lignin-degrading bacterial isolates.</title>
        <authorList>
            <person name="Gladden J."/>
        </authorList>
    </citation>
    <scope>NUCLEOTIDE SEQUENCE [LARGE SCALE GENOMIC DNA]</scope>
    <source>
        <strain evidence="4 5">J45</strain>
    </source>
</reference>
<dbReference type="InterPro" id="IPR014757">
    <property type="entry name" value="Tscrpt_reg_IclR_C"/>
</dbReference>
<dbReference type="PROSITE" id="PS51078">
    <property type="entry name" value="ICLR_ED"/>
    <property type="match status" value="1"/>
</dbReference>
<comment type="similarity">
    <text evidence="1">Belongs to the non-flavoprotein flavin reductase family.</text>
</comment>
<evidence type="ECO:0000313" key="5">
    <source>
        <dbReference type="Proteomes" id="UP000317573"/>
    </source>
</evidence>
<dbReference type="SUPFAM" id="SSF55781">
    <property type="entry name" value="GAF domain-like"/>
    <property type="match status" value="1"/>
</dbReference>
<evidence type="ECO:0000259" key="3">
    <source>
        <dbReference type="PROSITE" id="PS51078"/>
    </source>
</evidence>
<dbReference type="SUPFAM" id="SSF50475">
    <property type="entry name" value="FMN-binding split barrel"/>
    <property type="match status" value="1"/>
</dbReference>
<evidence type="ECO:0000256" key="2">
    <source>
        <dbReference type="ARBA" id="ARBA00023002"/>
    </source>
</evidence>
<dbReference type="InterPro" id="IPR002563">
    <property type="entry name" value="Flavin_Rdtase-like_dom"/>
</dbReference>
<name>A0A562E7G4_RHORH</name>
<comment type="caution">
    <text evidence="4">The sequence shown here is derived from an EMBL/GenBank/DDBJ whole genome shotgun (WGS) entry which is preliminary data.</text>
</comment>
<proteinExistence type="inferred from homology"/>
<feature type="domain" description="IclR-ED" evidence="3">
    <location>
        <begin position="166"/>
        <end position="384"/>
    </location>
</feature>